<dbReference type="GO" id="GO:0033214">
    <property type="term" value="P:siderophore-iron import into cell"/>
    <property type="evidence" value="ECO:0007669"/>
    <property type="project" value="TreeGrafter"/>
</dbReference>
<dbReference type="InterPro" id="IPR037294">
    <property type="entry name" value="ABC_BtuC-like"/>
</dbReference>
<keyword evidence="5 8" id="KW-0812">Transmembrane</keyword>
<dbReference type="PANTHER" id="PTHR30472:SF25">
    <property type="entry name" value="ABC TRANSPORTER PERMEASE PROTEIN MJ0876-RELATED"/>
    <property type="match status" value="1"/>
</dbReference>
<evidence type="ECO:0000256" key="2">
    <source>
        <dbReference type="ARBA" id="ARBA00007935"/>
    </source>
</evidence>
<organism evidence="9">
    <name type="scientific">Ignisphaera aggregans</name>
    <dbReference type="NCBI Taxonomy" id="334771"/>
    <lineage>
        <taxon>Archaea</taxon>
        <taxon>Thermoproteota</taxon>
        <taxon>Thermoprotei</taxon>
        <taxon>Desulfurococcales</taxon>
        <taxon>Desulfurococcaceae</taxon>
        <taxon>Ignisphaera</taxon>
    </lineage>
</organism>
<evidence type="ECO:0000313" key="9">
    <source>
        <dbReference type="EMBL" id="HEM67827.1"/>
    </source>
</evidence>
<dbReference type="Pfam" id="PF01032">
    <property type="entry name" value="FecCD"/>
    <property type="match status" value="1"/>
</dbReference>
<keyword evidence="6 8" id="KW-1133">Transmembrane helix</keyword>
<evidence type="ECO:0000256" key="7">
    <source>
        <dbReference type="ARBA" id="ARBA00023136"/>
    </source>
</evidence>
<evidence type="ECO:0000256" key="1">
    <source>
        <dbReference type="ARBA" id="ARBA00004651"/>
    </source>
</evidence>
<comment type="subcellular location">
    <subcellularLocation>
        <location evidence="1">Cell membrane</location>
        <topology evidence="1">Multi-pass membrane protein</topology>
    </subcellularLocation>
</comment>
<comment type="similarity">
    <text evidence="2">Belongs to the binding-protein-dependent transport system permease family. FecCD subfamily.</text>
</comment>
<dbReference type="InterPro" id="IPR000522">
    <property type="entry name" value="ABC_transptr_permease_BtuC"/>
</dbReference>
<feature type="transmembrane region" description="Helical" evidence="8">
    <location>
        <begin position="96"/>
        <end position="115"/>
    </location>
</feature>
<feature type="transmembrane region" description="Helical" evidence="8">
    <location>
        <begin position="23"/>
        <end position="56"/>
    </location>
</feature>
<evidence type="ECO:0000256" key="3">
    <source>
        <dbReference type="ARBA" id="ARBA00022448"/>
    </source>
</evidence>
<keyword evidence="7 8" id="KW-0472">Membrane</keyword>
<keyword evidence="3" id="KW-0813">Transport</keyword>
<accession>A0A7J2U668</accession>
<gene>
    <name evidence="9" type="ORF">ENO26_09755</name>
</gene>
<reference evidence="9" key="1">
    <citation type="journal article" date="2020" name="mSystems">
        <title>Genome- and Community-Level Interaction Insights into Carbon Utilization and Element Cycling Functions of Hydrothermarchaeota in Hydrothermal Sediment.</title>
        <authorList>
            <person name="Zhou Z."/>
            <person name="Liu Y."/>
            <person name="Xu W."/>
            <person name="Pan J."/>
            <person name="Luo Z.H."/>
            <person name="Li M."/>
        </authorList>
    </citation>
    <scope>NUCLEOTIDE SEQUENCE [LARGE SCALE GENOMIC DNA]</scope>
    <source>
        <strain evidence="9">SpSt-125</strain>
    </source>
</reference>
<dbReference type="GO" id="GO:0005886">
    <property type="term" value="C:plasma membrane"/>
    <property type="evidence" value="ECO:0007669"/>
    <property type="project" value="UniProtKB-SubCell"/>
</dbReference>
<dbReference type="EMBL" id="DSEU01000069">
    <property type="protein sequence ID" value="HEM67827.1"/>
    <property type="molecule type" value="Genomic_DNA"/>
</dbReference>
<comment type="caution">
    <text evidence="9">The sequence shown here is derived from an EMBL/GenBank/DDBJ whole genome shotgun (WGS) entry which is preliminary data.</text>
</comment>
<proteinExistence type="inferred from homology"/>
<dbReference type="SUPFAM" id="SSF81345">
    <property type="entry name" value="ABC transporter involved in vitamin B12 uptake, BtuC"/>
    <property type="match status" value="1"/>
</dbReference>
<name>A0A7J2U668_9CREN</name>
<dbReference type="AlphaFoldDB" id="A0A7J2U668"/>
<evidence type="ECO:0000256" key="6">
    <source>
        <dbReference type="ARBA" id="ARBA00022989"/>
    </source>
</evidence>
<keyword evidence="4" id="KW-1003">Cell membrane</keyword>
<evidence type="ECO:0000256" key="4">
    <source>
        <dbReference type="ARBA" id="ARBA00022475"/>
    </source>
</evidence>
<protein>
    <recommendedName>
        <fullName evidence="10">Iron ABC transporter permease</fullName>
    </recommendedName>
</protein>
<evidence type="ECO:0008006" key="10">
    <source>
        <dbReference type="Google" id="ProtNLM"/>
    </source>
</evidence>
<dbReference type="PANTHER" id="PTHR30472">
    <property type="entry name" value="FERRIC ENTEROBACTIN TRANSPORT SYSTEM PERMEASE PROTEIN"/>
    <property type="match status" value="1"/>
</dbReference>
<evidence type="ECO:0000256" key="5">
    <source>
        <dbReference type="ARBA" id="ARBA00022692"/>
    </source>
</evidence>
<dbReference type="GO" id="GO:0022857">
    <property type="term" value="F:transmembrane transporter activity"/>
    <property type="evidence" value="ECO:0007669"/>
    <property type="project" value="InterPro"/>
</dbReference>
<sequence>MRIYMGIPNAKQLGFEPEFIRHLGAFVVSLLTAVIVSYVGIIGFIELVVLHIARFLVGSNHLFSMPTAILVGTSIALSADSIVKLISIYVDAVAELPLGVVTSIIGALFLVYLIIKRLRE</sequence>
<dbReference type="Gene3D" id="1.10.3470.10">
    <property type="entry name" value="ABC transporter involved in vitamin B12 uptake, BtuC"/>
    <property type="match status" value="1"/>
</dbReference>
<evidence type="ECO:0000256" key="8">
    <source>
        <dbReference type="SAM" id="Phobius"/>
    </source>
</evidence>